<dbReference type="InterPro" id="IPR006597">
    <property type="entry name" value="Sel1-like"/>
</dbReference>
<dbReference type="GO" id="GO:0036503">
    <property type="term" value="P:ERAD pathway"/>
    <property type="evidence" value="ECO:0007669"/>
    <property type="project" value="TreeGrafter"/>
</dbReference>
<dbReference type="SUPFAM" id="SSF81901">
    <property type="entry name" value="HCP-like"/>
    <property type="match status" value="1"/>
</dbReference>
<dbReference type="Proteomes" id="UP000051841">
    <property type="component" value="Unassembled WGS sequence"/>
</dbReference>
<proteinExistence type="predicted"/>
<accession>A0A0R2HP52</accession>
<protein>
    <recommendedName>
        <fullName evidence="3">Sel1 repeat family protein</fullName>
    </recommendedName>
</protein>
<name>A0A0R2HP52_9FIRM</name>
<gene>
    <name evidence="1" type="ORF">IV49_GL000019</name>
</gene>
<dbReference type="Pfam" id="PF08238">
    <property type="entry name" value="Sel1"/>
    <property type="match status" value="3"/>
</dbReference>
<dbReference type="PANTHER" id="PTHR11102:SF147">
    <property type="entry name" value="SEL1L ADAPTOR SUBUNIT OF ERAD E3 UBIQUITIN LIGASE"/>
    <property type="match status" value="1"/>
</dbReference>
<evidence type="ECO:0008006" key="3">
    <source>
        <dbReference type="Google" id="ProtNLM"/>
    </source>
</evidence>
<organism evidence="1 2">
    <name type="scientific">Kandleria vitulina DSM 20405</name>
    <dbReference type="NCBI Taxonomy" id="1410657"/>
    <lineage>
        <taxon>Bacteria</taxon>
        <taxon>Bacillati</taxon>
        <taxon>Bacillota</taxon>
        <taxon>Erysipelotrichia</taxon>
        <taxon>Erysipelotrichales</taxon>
        <taxon>Coprobacillaceae</taxon>
        <taxon>Kandleria</taxon>
    </lineage>
</organism>
<dbReference type="RefSeq" id="WP_031590070.1">
    <property type="nucleotide sequence ID" value="NZ_JQBL01000001.1"/>
</dbReference>
<reference evidence="1 2" key="1">
    <citation type="journal article" date="2015" name="Genome Announc.">
        <title>Expanding the biotechnology potential of lactobacilli through comparative genomics of 213 strains and associated genera.</title>
        <authorList>
            <person name="Sun Z."/>
            <person name="Harris H.M."/>
            <person name="McCann A."/>
            <person name="Guo C."/>
            <person name="Argimon S."/>
            <person name="Zhang W."/>
            <person name="Yang X."/>
            <person name="Jeffery I.B."/>
            <person name="Cooney J.C."/>
            <person name="Kagawa T.F."/>
            <person name="Liu W."/>
            <person name="Song Y."/>
            <person name="Salvetti E."/>
            <person name="Wrobel A."/>
            <person name="Rasinkangas P."/>
            <person name="Parkhill J."/>
            <person name="Rea M.C."/>
            <person name="O'Sullivan O."/>
            <person name="Ritari J."/>
            <person name="Douillard F.P."/>
            <person name="Paul Ross R."/>
            <person name="Yang R."/>
            <person name="Briner A.E."/>
            <person name="Felis G.E."/>
            <person name="de Vos W.M."/>
            <person name="Barrangou R."/>
            <person name="Klaenhammer T.R."/>
            <person name="Caufield P.W."/>
            <person name="Cui Y."/>
            <person name="Zhang H."/>
            <person name="O'Toole P.W."/>
        </authorList>
    </citation>
    <scope>NUCLEOTIDE SEQUENCE [LARGE SCALE GENOMIC DNA]</scope>
    <source>
        <strain evidence="1 2">DSM 20405</strain>
    </source>
</reference>
<evidence type="ECO:0000313" key="1">
    <source>
        <dbReference type="EMBL" id="KRN51402.1"/>
    </source>
</evidence>
<comment type="caution">
    <text evidence="1">The sequence shown here is derived from an EMBL/GenBank/DDBJ whole genome shotgun (WGS) entry which is preliminary data.</text>
</comment>
<sequence length="332" mass="38943">MKIYNTKIKDIILNIIEQHTQLILWEKERFEEVINEYSVHYCEECYLINKAIEIGLFEVLLLNRHIPYEEHIEMLKITEDLKEEEALFMISIMDRVIKENEWFIQVVNIEEATKKALEECRARDLHVIALAYYDGLGTQQDYEKAYNLFLKASEYGDDKAYYYLGYMNANGLGVETNREQALAFYKEGAKLGLSDCQYVYAHMTKDIDLHESEDPRALYEVGMQDYQKGNFKEAFASFKKGSLMYDAKCLYMLGELCLAEEKVDDGIRYLSYAYYLFDKEAAYSLGMLFMEGDFVERNITKGVRFLRQAEEWGHDGASELLEKLRGKQDEDL</sequence>
<dbReference type="EMBL" id="JQBL01000001">
    <property type="protein sequence ID" value="KRN51402.1"/>
    <property type="molecule type" value="Genomic_DNA"/>
</dbReference>
<keyword evidence="2" id="KW-1185">Reference proteome</keyword>
<dbReference type="InterPro" id="IPR050767">
    <property type="entry name" value="Sel1_AlgK"/>
</dbReference>
<dbReference type="PATRIC" id="fig|1410657.5.peg.19"/>
<dbReference type="InterPro" id="IPR011990">
    <property type="entry name" value="TPR-like_helical_dom_sf"/>
</dbReference>
<dbReference type="AlphaFoldDB" id="A0A0R2HP52"/>
<dbReference type="SMART" id="SM00671">
    <property type="entry name" value="SEL1"/>
    <property type="match status" value="4"/>
</dbReference>
<dbReference type="PANTHER" id="PTHR11102">
    <property type="entry name" value="SEL-1-LIKE PROTEIN"/>
    <property type="match status" value="1"/>
</dbReference>
<evidence type="ECO:0000313" key="2">
    <source>
        <dbReference type="Proteomes" id="UP000051841"/>
    </source>
</evidence>
<dbReference type="Gene3D" id="1.25.40.10">
    <property type="entry name" value="Tetratricopeptide repeat domain"/>
    <property type="match status" value="2"/>
</dbReference>